<dbReference type="NCBIfam" id="TIGR00254">
    <property type="entry name" value="GGDEF"/>
    <property type="match status" value="1"/>
</dbReference>
<dbReference type="Gene3D" id="3.30.70.270">
    <property type="match status" value="1"/>
</dbReference>
<protein>
    <recommendedName>
        <fullName evidence="1">diguanylate cyclase</fullName>
        <ecNumber evidence="1">2.7.7.65</ecNumber>
    </recommendedName>
</protein>
<dbReference type="SUPFAM" id="SSF55073">
    <property type="entry name" value="Nucleotide cyclase"/>
    <property type="match status" value="1"/>
</dbReference>
<accession>A0A9Q9BLS9</accession>
<name>A0A9Q9BLS9_TREDN</name>
<dbReference type="PANTHER" id="PTHR45138:SF9">
    <property type="entry name" value="DIGUANYLATE CYCLASE DGCM-RELATED"/>
    <property type="match status" value="1"/>
</dbReference>
<evidence type="ECO:0000313" key="4">
    <source>
        <dbReference type="EMBL" id="UTD01302.1"/>
    </source>
</evidence>
<feature type="domain" description="GGDEF" evidence="3">
    <location>
        <begin position="240"/>
        <end position="373"/>
    </location>
</feature>
<dbReference type="Pfam" id="PF00990">
    <property type="entry name" value="GGDEF"/>
    <property type="match status" value="1"/>
</dbReference>
<dbReference type="CDD" id="cd01949">
    <property type="entry name" value="GGDEF"/>
    <property type="match status" value="1"/>
</dbReference>
<evidence type="ECO:0000259" key="3">
    <source>
        <dbReference type="PROSITE" id="PS50887"/>
    </source>
</evidence>
<dbReference type="Gene3D" id="3.30.450.40">
    <property type="match status" value="1"/>
</dbReference>
<dbReference type="GO" id="GO:0052621">
    <property type="term" value="F:diguanylate cyclase activity"/>
    <property type="evidence" value="ECO:0007669"/>
    <property type="project" value="UniProtKB-EC"/>
</dbReference>
<dbReference type="InterPro" id="IPR048092">
    <property type="entry name" value="Dguan_cyc_DgcA"/>
</dbReference>
<dbReference type="FunFam" id="3.30.70.270:FF:000001">
    <property type="entry name" value="Diguanylate cyclase domain protein"/>
    <property type="match status" value="1"/>
</dbReference>
<dbReference type="AlphaFoldDB" id="A0A9Q9BLS9"/>
<sequence>MKRQVKIMKTTPNEKLLKKVLHAGNCKKYEDKILHQEKEIFDLKQLLQISKSLNSVLEFDRLIEAILYIVMAQLKTLGAAIFTKKSFDDNIFVLNRDHYGFDITHDVQYSINIDHPLISFLDKSDSGHTPDEISKNIKTDKIVKDLFSLRPSFFVPLKAKNRMIGFLLLGERMESTHQFTDYEKNIIENIASLAAIAINNSQLLEMTTTDIMTHLKLKHYFFTLLMERLYTINSSGEKKETLSILMLDIDFFKNINDTYGHAVGDIVLEEVAKIIKSCTRSADTAARYGGEEFVVMLNNTPSDAAMAIAERIRKSIEEKIIMYNGKKINVTISIGVSSYNFDFESAKSIVDRADKALYESKQNGRNSVTLSKNNLPKA</sequence>
<dbReference type="SMART" id="SM00267">
    <property type="entry name" value="GGDEF"/>
    <property type="match status" value="1"/>
</dbReference>
<dbReference type="SUPFAM" id="SSF55781">
    <property type="entry name" value="GAF domain-like"/>
    <property type="match status" value="1"/>
</dbReference>
<dbReference type="Proteomes" id="UP001056981">
    <property type="component" value="Chromosome"/>
</dbReference>
<dbReference type="PROSITE" id="PS50887">
    <property type="entry name" value="GGDEF"/>
    <property type="match status" value="1"/>
</dbReference>
<proteinExistence type="predicted"/>
<dbReference type="EMBL" id="CP051635">
    <property type="protein sequence ID" value="UTD01302.1"/>
    <property type="molecule type" value="Genomic_DNA"/>
</dbReference>
<evidence type="ECO:0000313" key="5">
    <source>
        <dbReference type="Proteomes" id="UP001056981"/>
    </source>
</evidence>
<dbReference type="PANTHER" id="PTHR45138">
    <property type="entry name" value="REGULATORY COMPONENTS OF SENSORY TRANSDUCTION SYSTEM"/>
    <property type="match status" value="1"/>
</dbReference>
<dbReference type="EC" id="2.7.7.65" evidence="1"/>
<dbReference type="InterPro" id="IPR050469">
    <property type="entry name" value="Diguanylate_Cyclase"/>
</dbReference>
<dbReference type="InterPro" id="IPR043128">
    <property type="entry name" value="Rev_trsase/Diguanyl_cyclase"/>
</dbReference>
<dbReference type="NCBIfam" id="NF041606">
    <property type="entry name" value="dguan_cyc_DgcA"/>
    <property type="match status" value="1"/>
</dbReference>
<evidence type="ECO:0000256" key="2">
    <source>
        <dbReference type="ARBA" id="ARBA00034247"/>
    </source>
</evidence>
<dbReference type="InterPro" id="IPR029016">
    <property type="entry name" value="GAF-like_dom_sf"/>
</dbReference>
<evidence type="ECO:0000256" key="1">
    <source>
        <dbReference type="ARBA" id="ARBA00012528"/>
    </source>
</evidence>
<organism evidence="4 5">
    <name type="scientific">Treponema denticola</name>
    <dbReference type="NCBI Taxonomy" id="158"/>
    <lineage>
        <taxon>Bacteria</taxon>
        <taxon>Pseudomonadati</taxon>
        <taxon>Spirochaetota</taxon>
        <taxon>Spirochaetia</taxon>
        <taxon>Spirochaetales</taxon>
        <taxon>Treponemataceae</taxon>
        <taxon>Treponema</taxon>
    </lineage>
</organism>
<dbReference type="RefSeq" id="WP_367618043.1">
    <property type="nucleotide sequence ID" value="NZ_CP051522.1"/>
</dbReference>
<dbReference type="InterPro" id="IPR000160">
    <property type="entry name" value="GGDEF_dom"/>
</dbReference>
<comment type="catalytic activity">
    <reaction evidence="2">
        <text>2 GTP = 3',3'-c-di-GMP + 2 diphosphate</text>
        <dbReference type="Rhea" id="RHEA:24898"/>
        <dbReference type="ChEBI" id="CHEBI:33019"/>
        <dbReference type="ChEBI" id="CHEBI:37565"/>
        <dbReference type="ChEBI" id="CHEBI:58805"/>
        <dbReference type="EC" id="2.7.7.65"/>
    </reaction>
</comment>
<dbReference type="InterPro" id="IPR029787">
    <property type="entry name" value="Nucleotide_cyclase"/>
</dbReference>
<reference evidence="4" key="1">
    <citation type="submission" date="2020-04" db="EMBL/GenBank/DDBJ databases">
        <title>Comparative genomics of oral phylogroup-2 Treponema strains.</title>
        <authorList>
            <person name="Zeng H."/>
            <person name="Chan Y.K."/>
            <person name="Watt R.M."/>
        </authorList>
    </citation>
    <scope>NUCLEOTIDE SEQUENCE</scope>
    <source>
        <strain evidence="4">OMZ 905</strain>
    </source>
</reference>
<gene>
    <name evidence="4" type="ORF">E4N86_11720</name>
</gene>